<proteinExistence type="predicted"/>
<organism evidence="2 3">
    <name type="scientific">Amycolatopsis albispora</name>
    <dbReference type="NCBI Taxonomy" id="1804986"/>
    <lineage>
        <taxon>Bacteria</taxon>
        <taxon>Bacillati</taxon>
        <taxon>Actinomycetota</taxon>
        <taxon>Actinomycetes</taxon>
        <taxon>Pseudonocardiales</taxon>
        <taxon>Pseudonocardiaceae</taxon>
        <taxon>Amycolatopsis</taxon>
    </lineage>
</organism>
<dbReference type="Proteomes" id="UP000250434">
    <property type="component" value="Chromosome"/>
</dbReference>
<gene>
    <name evidence="2" type="ORF">A4R43_27825</name>
</gene>
<dbReference type="EMBL" id="CP015163">
    <property type="protein sequence ID" value="AXB45822.1"/>
    <property type="molecule type" value="Genomic_DNA"/>
</dbReference>
<dbReference type="OrthoDB" id="4464809at2"/>
<dbReference type="InterPro" id="IPR058813">
    <property type="entry name" value="DNA-SBD_ScoMcrA"/>
</dbReference>
<evidence type="ECO:0000313" key="3">
    <source>
        <dbReference type="Proteomes" id="UP000250434"/>
    </source>
</evidence>
<name>A0A344LCP8_9PSEU</name>
<sequence>MPFVHLERSLWMVEDDGGNPIPPTPSRSGSWLRSNGARGRLRPEVEDLLALPGKIHAAARLLVETYLDKADIDHIVNATGLRRAYRVSALQLARSTAASKAVNALIDAPDDYDSRFRRHAFEWLAELSKEHGGRVPFGLLQEFRFEGKRIALMDQQAGIRKPKELNAALSLRTTYTPPSKQRPYEDELDENGLLRYYMYRGTDPQHHQNVAMRRAFTENRPMIWFKGVASGLYQPHFPLRLTKDEPENLRFLTSFD</sequence>
<evidence type="ECO:0000313" key="2">
    <source>
        <dbReference type="EMBL" id="AXB45822.1"/>
    </source>
</evidence>
<reference evidence="2 3" key="1">
    <citation type="submission" date="2016-04" db="EMBL/GenBank/DDBJ databases">
        <title>Complete genome sequence and analysis of deep-sea sediment isolate, Amycolatopsis sp. WP1.</title>
        <authorList>
            <person name="Wang H."/>
            <person name="Chen S."/>
            <person name="Wu Q."/>
        </authorList>
    </citation>
    <scope>NUCLEOTIDE SEQUENCE [LARGE SCALE GENOMIC DNA]</scope>
    <source>
        <strain evidence="2 3">WP1</strain>
    </source>
</reference>
<evidence type="ECO:0000259" key="1">
    <source>
        <dbReference type="Pfam" id="PF26340"/>
    </source>
</evidence>
<protein>
    <recommendedName>
        <fullName evidence="1">ScoMcrA-like DNA sulfur-binding domain-containing protein</fullName>
    </recommendedName>
</protein>
<feature type="domain" description="ScoMcrA-like DNA sulfur-binding" evidence="1">
    <location>
        <begin position="2"/>
        <end position="82"/>
    </location>
</feature>
<accession>A0A344LCP8</accession>
<dbReference type="Pfam" id="PF26340">
    <property type="entry name" value="DNA-SBD_ScoMcrA"/>
    <property type="match status" value="1"/>
</dbReference>
<keyword evidence="3" id="KW-1185">Reference proteome</keyword>
<dbReference type="AlphaFoldDB" id="A0A344LCP8"/>
<dbReference type="KEGG" id="aab:A4R43_27825"/>